<dbReference type="EMBL" id="LSZO01000003">
    <property type="protein sequence ID" value="KXU39483.1"/>
    <property type="molecule type" value="Genomic_DNA"/>
</dbReference>
<keyword evidence="2" id="KW-1185">Reference proteome</keyword>
<dbReference type="InterPro" id="IPR028963">
    <property type="entry name" value="Imm9"/>
</dbReference>
<dbReference type="OrthoDB" id="7064835at2"/>
<accession>A0A139SY13</accession>
<dbReference type="RefSeq" id="WP_068386278.1">
    <property type="nucleotide sequence ID" value="NZ_LSZO01000003.1"/>
</dbReference>
<gene>
    <name evidence="1" type="ORF">AXE65_08240</name>
</gene>
<reference evidence="1 2" key="1">
    <citation type="submission" date="2016-02" db="EMBL/GenBank/DDBJ databases">
        <authorList>
            <person name="Wen L."/>
            <person name="He K."/>
            <person name="Yang H."/>
        </authorList>
    </citation>
    <scope>NUCLEOTIDE SEQUENCE [LARGE SCALE GENOMIC DNA]</scope>
    <source>
        <strain evidence="1 2">CV58</strain>
    </source>
</reference>
<name>A0A139SY13_9GAMM</name>
<organism evidence="1 2">
    <name type="scientific">Ventosimonas gracilis</name>
    <dbReference type="NCBI Taxonomy" id="1680762"/>
    <lineage>
        <taxon>Bacteria</taxon>
        <taxon>Pseudomonadati</taxon>
        <taxon>Pseudomonadota</taxon>
        <taxon>Gammaproteobacteria</taxon>
        <taxon>Pseudomonadales</taxon>
        <taxon>Ventosimonadaceae</taxon>
        <taxon>Ventosimonas</taxon>
    </lineage>
</organism>
<dbReference type="AlphaFoldDB" id="A0A139SY13"/>
<dbReference type="Proteomes" id="UP000072660">
    <property type="component" value="Unassembled WGS sequence"/>
</dbReference>
<evidence type="ECO:0000313" key="2">
    <source>
        <dbReference type="Proteomes" id="UP000072660"/>
    </source>
</evidence>
<proteinExistence type="predicted"/>
<comment type="caution">
    <text evidence="1">The sequence shown here is derived from an EMBL/GenBank/DDBJ whole genome shotgun (WGS) entry which is preliminary data.</text>
</comment>
<dbReference type="Pfam" id="PF15587">
    <property type="entry name" value="Imm9"/>
    <property type="match status" value="1"/>
</dbReference>
<evidence type="ECO:0000313" key="1">
    <source>
        <dbReference type="EMBL" id="KXU39483.1"/>
    </source>
</evidence>
<sequence length="161" mass="19025">MKYERFKFHTRTHEITGLYPYADMYSIEKEINTYFESIFPRINTEDLSGWSLAFFIYYRCTDFIAIDKQFTRCSLDKECEISMYIPIPDNRQAPYGIPPIDDGSIGSFHPAIEKIWHLAEPEYDQYVSLDQYVLAATIKAIDLGFSQGFTFYRKKIKFQDL</sequence>
<protein>
    <submittedName>
        <fullName evidence="1">Uncharacterized protein</fullName>
    </submittedName>
</protein>